<name>A0A0E9X9E9_ANGAN</name>
<reference evidence="2" key="1">
    <citation type="submission" date="2014-11" db="EMBL/GenBank/DDBJ databases">
        <authorList>
            <person name="Amaro Gonzalez C."/>
        </authorList>
    </citation>
    <scope>NUCLEOTIDE SEQUENCE</scope>
</reference>
<feature type="region of interest" description="Disordered" evidence="1">
    <location>
        <begin position="1"/>
        <end position="28"/>
    </location>
</feature>
<evidence type="ECO:0000313" key="2">
    <source>
        <dbReference type="EMBL" id="JAH99091.1"/>
    </source>
</evidence>
<evidence type="ECO:0000256" key="1">
    <source>
        <dbReference type="SAM" id="MobiDB-lite"/>
    </source>
</evidence>
<accession>A0A0E9X9E9</accession>
<proteinExistence type="predicted"/>
<reference evidence="2" key="2">
    <citation type="journal article" date="2015" name="Fish Shellfish Immunol.">
        <title>Early steps in the European eel (Anguilla anguilla)-Vibrio vulnificus interaction in the gills: Role of the RtxA13 toxin.</title>
        <authorList>
            <person name="Callol A."/>
            <person name="Pajuelo D."/>
            <person name="Ebbesson L."/>
            <person name="Teles M."/>
            <person name="MacKenzie S."/>
            <person name="Amaro C."/>
        </authorList>
    </citation>
    <scope>NUCLEOTIDE SEQUENCE</scope>
</reference>
<dbReference type="AlphaFoldDB" id="A0A0E9X9E9"/>
<feature type="compositionally biased region" description="Polar residues" evidence="1">
    <location>
        <begin position="1"/>
        <end position="17"/>
    </location>
</feature>
<dbReference type="EMBL" id="GBXM01009486">
    <property type="protein sequence ID" value="JAH99091.1"/>
    <property type="molecule type" value="Transcribed_RNA"/>
</dbReference>
<protein>
    <submittedName>
        <fullName evidence="2">Uncharacterized protein</fullName>
    </submittedName>
</protein>
<sequence>MSCNVQTSSHSHKSLVSQRIKPASTRQPFPPLCSERGAASTQTVVFFFFFFFLLPKDLWANVGLILESYLKDVNA</sequence>
<organism evidence="2">
    <name type="scientific">Anguilla anguilla</name>
    <name type="common">European freshwater eel</name>
    <name type="synonym">Muraena anguilla</name>
    <dbReference type="NCBI Taxonomy" id="7936"/>
    <lineage>
        <taxon>Eukaryota</taxon>
        <taxon>Metazoa</taxon>
        <taxon>Chordata</taxon>
        <taxon>Craniata</taxon>
        <taxon>Vertebrata</taxon>
        <taxon>Euteleostomi</taxon>
        <taxon>Actinopterygii</taxon>
        <taxon>Neopterygii</taxon>
        <taxon>Teleostei</taxon>
        <taxon>Anguilliformes</taxon>
        <taxon>Anguillidae</taxon>
        <taxon>Anguilla</taxon>
    </lineage>
</organism>